<comment type="similarity">
    <text evidence="1">Belongs to the short-chain dehydrogenases/reductases (SDR) family.</text>
</comment>
<dbReference type="GO" id="GO:0005737">
    <property type="term" value="C:cytoplasm"/>
    <property type="evidence" value="ECO:0007669"/>
    <property type="project" value="TreeGrafter"/>
</dbReference>
<dbReference type="AlphaFoldDB" id="A0AAW0FAR4"/>
<evidence type="ECO:0000313" key="3">
    <source>
        <dbReference type="Proteomes" id="UP001385951"/>
    </source>
</evidence>
<dbReference type="PANTHER" id="PTHR43544">
    <property type="entry name" value="SHORT-CHAIN DEHYDROGENASE/REDUCTASE"/>
    <property type="match status" value="1"/>
</dbReference>
<dbReference type="GO" id="GO:0016491">
    <property type="term" value="F:oxidoreductase activity"/>
    <property type="evidence" value="ECO:0007669"/>
    <property type="project" value="TreeGrafter"/>
</dbReference>
<dbReference type="SUPFAM" id="SSF51735">
    <property type="entry name" value="NAD(P)-binding Rossmann-fold domains"/>
    <property type="match status" value="1"/>
</dbReference>
<dbReference type="InterPro" id="IPR002347">
    <property type="entry name" value="SDR_fam"/>
</dbReference>
<sequence>MNPFILICPSTRGLSLALTRHYLCNTTLPIYATHRSKSPDDIRERILGSLPSRSRVDPARLHLLPLELSSEDSIQAAAEKLSSLLPAGSRSYIHTAFLTAGILHPERQPSDLELRNIHETFQLNVIAHMLLVKHFSQFLPPSNVTLASPAKWVHLSARVGSISDNRLGGWFSYRASKAALNQIIRTFDLHLQAKRAPAICVGMHPGTVKTDLSKPFWSGVRADKLFQPEYAAEKVAGAVDGLSVEARGKVWDWAGKEVLP</sequence>
<gene>
    <name evidence="2" type="ORF">QCA50_019522</name>
</gene>
<dbReference type="Proteomes" id="UP001385951">
    <property type="component" value="Unassembled WGS sequence"/>
</dbReference>
<evidence type="ECO:0000313" key="2">
    <source>
        <dbReference type="EMBL" id="KAK7677516.1"/>
    </source>
</evidence>
<name>A0AAW0FAR4_9APHY</name>
<protein>
    <recommendedName>
        <fullName evidence="4">NAD(P)-binding protein</fullName>
    </recommendedName>
</protein>
<dbReference type="Gene3D" id="3.40.50.720">
    <property type="entry name" value="NAD(P)-binding Rossmann-like Domain"/>
    <property type="match status" value="1"/>
</dbReference>
<dbReference type="InterPro" id="IPR051468">
    <property type="entry name" value="Fungal_SecMetab_SDRs"/>
</dbReference>
<dbReference type="PANTHER" id="PTHR43544:SF12">
    <property type="entry name" value="NAD(P)-BINDING ROSSMANN-FOLD SUPERFAMILY PROTEIN"/>
    <property type="match status" value="1"/>
</dbReference>
<keyword evidence="3" id="KW-1185">Reference proteome</keyword>
<evidence type="ECO:0000256" key="1">
    <source>
        <dbReference type="ARBA" id="ARBA00006484"/>
    </source>
</evidence>
<evidence type="ECO:0008006" key="4">
    <source>
        <dbReference type="Google" id="ProtNLM"/>
    </source>
</evidence>
<proteinExistence type="inferred from homology"/>
<dbReference type="EMBL" id="JASBNA010000087">
    <property type="protein sequence ID" value="KAK7677516.1"/>
    <property type="molecule type" value="Genomic_DNA"/>
</dbReference>
<reference evidence="2 3" key="1">
    <citation type="submission" date="2022-09" db="EMBL/GenBank/DDBJ databases">
        <authorList>
            <person name="Palmer J.M."/>
        </authorList>
    </citation>
    <scope>NUCLEOTIDE SEQUENCE [LARGE SCALE GENOMIC DNA]</scope>
    <source>
        <strain evidence="2 3">DSM 7382</strain>
    </source>
</reference>
<organism evidence="2 3">
    <name type="scientific">Cerrena zonata</name>
    <dbReference type="NCBI Taxonomy" id="2478898"/>
    <lineage>
        <taxon>Eukaryota</taxon>
        <taxon>Fungi</taxon>
        <taxon>Dikarya</taxon>
        <taxon>Basidiomycota</taxon>
        <taxon>Agaricomycotina</taxon>
        <taxon>Agaricomycetes</taxon>
        <taxon>Polyporales</taxon>
        <taxon>Cerrenaceae</taxon>
        <taxon>Cerrena</taxon>
    </lineage>
</organism>
<dbReference type="Pfam" id="PF00106">
    <property type="entry name" value="adh_short"/>
    <property type="match status" value="1"/>
</dbReference>
<comment type="caution">
    <text evidence="2">The sequence shown here is derived from an EMBL/GenBank/DDBJ whole genome shotgun (WGS) entry which is preliminary data.</text>
</comment>
<accession>A0AAW0FAR4</accession>
<dbReference type="InterPro" id="IPR036291">
    <property type="entry name" value="NAD(P)-bd_dom_sf"/>
</dbReference>